<dbReference type="EMBL" id="SNRW01000337">
    <property type="protein sequence ID" value="KAA6401767.1"/>
    <property type="molecule type" value="Genomic_DNA"/>
</dbReference>
<gene>
    <name evidence="1" type="ORF">EZS28_002709</name>
</gene>
<sequence length="559" mass="64652">MDVGCSDSIRCGSQWLGSDASNQQYEFNQDIWKMIQQETLIQSKGNFSNLSGTETIRSYSPSNEYQMSKDIERQQHRMFLSDEEKSSIFNSQTNRQDISNDRTKWMVNQSRTHQGSGQQGTRCIIQTCESGRLPDQIRCLNGNMTPSTRGTTQFRTITGLQDEFASSIVGRENFHYSTSNTFNFTSLLKRGESDSGTENEEDVVETSTWEDNNFTDQRGELGEALFKHCLQKSGLASGCINNIIRSLRGSWRRYACSLSSFFEYGQQKWKTIELLAETEERFLIIVNYISMKLDSKHTDASIIQERTSLFVLFELMGKNKDKIRNKTIEQIMKDPVTRRKKTQKEEQIQELNTLLDYIQSQAERIDEGNLDQKTLLKYVLTLFMIYSQEGIIIIKTYLGKRKSGDLEVTLSQVNNVKVRPVKWWRSWRNKRKPTNEWSQMQIWINCKEEQNWTCDQCSKGIREIMRVAGIEEKYTVTSIRKASISAIINLRKSKQEIDQWSRHGDASTAVRMFYDANNNTEISYAISKCTSEPSSIRRNCIPAGIEINASINKRKMKNN</sequence>
<dbReference type="AlphaFoldDB" id="A0A5J4X383"/>
<accession>A0A5J4X383</accession>
<evidence type="ECO:0000313" key="1">
    <source>
        <dbReference type="EMBL" id="KAA6401767.1"/>
    </source>
</evidence>
<protein>
    <recommendedName>
        <fullName evidence="3">Tyr recombinase domain-containing protein</fullName>
    </recommendedName>
</protein>
<comment type="caution">
    <text evidence="1">The sequence shown here is derived from an EMBL/GenBank/DDBJ whole genome shotgun (WGS) entry which is preliminary data.</text>
</comment>
<proteinExistence type="predicted"/>
<reference evidence="1 2" key="1">
    <citation type="submission" date="2019-03" db="EMBL/GenBank/DDBJ databases">
        <title>Single cell metagenomics reveals metabolic interactions within the superorganism composed of flagellate Streblomastix strix and complex community of Bacteroidetes bacteria on its surface.</title>
        <authorList>
            <person name="Treitli S.C."/>
            <person name="Kolisko M."/>
            <person name="Husnik F."/>
            <person name="Keeling P."/>
            <person name="Hampl V."/>
        </authorList>
    </citation>
    <scope>NUCLEOTIDE SEQUENCE [LARGE SCALE GENOMIC DNA]</scope>
    <source>
        <strain evidence="1">ST1C</strain>
    </source>
</reference>
<name>A0A5J4X383_9EUKA</name>
<dbReference type="Proteomes" id="UP000324800">
    <property type="component" value="Unassembled WGS sequence"/>
</dbReference>
<evidence type="ECO:0008006" key="3">
    <source>
        <dbReference type="Google" id="ProtNLM"/>
    </source>
</evidence>
<organism evidence="1 2">
    <name type="scientific">Streblomastix strix</name>
    <dbReference type="NCBI Taxonomy" id="222440"/>
    <lineage>
        <taxon>Eukaryota</taxon>
        <taxon>Metamonada</taxon>
        <taxon>Preaxostyla</taxon>
        <taxon>Oxymonadida</taxon>
        <taxon>Streblomastigidae</taxon>
        <taxon>Streblomastix</taxon>
    </lineage>
</organism>
<evidence type="ECO:0000313" key="2">
    <source>
        <dbReference type="Proteomes" id="UP000324800"/>
    </source>
</evidence>